<reference evidence="3 4" key="1">
    <citation type="journal article" date="2014" name="BMC Genomics">
        <title>Adaptive genomic structural variation in the grape powdery mildew pathogen, Erysiphe necator.</title>
        <authorList>
            <person name="Jones L."/>
            <person name="Riaz S."/>
            <person name="Morales-Cruz A."/>
            <person name="Amrine K.C."/>
            <person name="McGuire B."/>
            <person name="Gubler W.D."/>
            <person name="Walker M.A."/>
            <person name="Cantu D."/>
        </authorList>
    </citation>
    <scope>NUCLEOTIDE SEQUENCE [LARGE SCALE GENOMIC DNA]</scope>
    <source>
        <strain evidence="4">c</strain>
    </source>
</reference>
<dbReference type="EMBL" id="JNVN01001455">
    <property type="protein sequence ID" value="KHJ33401.1"/>
    <property type="molecule type" value="Genomic_DNA"/>
</dbReference>
<dbReference type="GO" id="GO:0031501">
    <property type="term" value="C:mannosyltransferase complex"/>
    <property type="evidence" value="ECO:0007669"/>
    <property type="project" value="TreeGrafter"/>
</dbReference>
<organism evidence="3 4">
    <name type="scientific">Uncinula necator</name>
    <name type="common">Grape powdery mildew</name>
    <dbReference type="NCBI Taxonomy" id="52586"/>
    <lineage>
        <taxon>Eukaryota</taxon>
        <taxon>Fungi</taxon>
        <taxon>Dikarya</taxon>
        <taxon>Ascomycota</taxon>
        <taxon>Pezizomycotina</taxon>
        <taxon>Leotiomycetes</taxon>
        <taxon>Erysiphales</taxon>
        <taxon>Erysiphaceae</taxon>
        <taxon>Erysiphe</taxon>
    </lineage>
</organism>
<dbReference type="PANTHER" id="PTHR28022">
    <property type="entry name" value="GPI MANNOSYLTRANSFERASE 2 SUBUNIT PGA1"/>
    <property type="match status" value="1"/>
</dbReference>
<keyword evidence="1" id="KW-0472">Membrane</keyword>
<dbReference type="InterPro" id="IPR019433">
    <property type="entry name" value="GPI_ManTrfase_II_coact_Pga1"/>
</dbReference>
<protein>
    <recommendedName>
        <fullName evidence="5">GPI transamidase component PIG-T</fullName>
    </recommendedName>
</protein>
<keyword evidence="1" id="KW-1133">Transmembrane helix</keyword>
<evidence type="ECO:0000313" key="3">
    <source>
        <dbReference type="EMBL" id="KHJ33401.1"/>
    </source>
</evidence>
<name>A0A0B1P8Y5_UNCNE</name>
<dbReference type="Proteomes" id="UP000030854">
    <property type="component" value="Unassembled WGS sequence"/>
</dbReference>
<keyword evidence="1" id="KW-0812">Transmembrane</keyword>
<keyword evidence="4" id="KW-1185">Reference proteome</keyword>
<evidence type="ECO:0000256" key="2">
    <source>
        <dbReference type="SAM" id="SignalP"/>
    </source>
</evidence>
<proteinExistence type="predicted"/>
<keyword evidence="2" id="KW-0732">Signal</keyword>
<gene>
    <name evidence="3" type="ORF">EV44_g0143</name>
</gene>
<evidence type="ECO:0000256" key="1">
    <source>
        <dbReference type="SAM" id="Phobius"/>
    </source>
</evidence>
<dbReference type="GO" id="GO:0000030">
    <property type="term" value="F:mannosyltransferase activity"/>
    <property type="evidence" value="ECO:0007669"/>
    <property type="project" value="TreeGrafter"/>
</dbReference>
<sequence length="240" mass="27447">MIIIYILTLMAYKGVFANTEKVIFEASKSNGVLHGVDYHDFWNLPLEKLSPQFGKLKTKIFAEFPTLNSTYGRESWFLLHGISQRHRYEARICWTATQPTSFQLVTYDFVEVLQSLDLKFSLEKYSMSRKLGSSGLNTIGNKYFQDLKVSELNASSSLLLQIFAAADYYTTNASLMQYPQPVQVEIILDPYFLNIVPKSLIPTIAYILILVVGGWSFSIFLNHWAQSLICNINIEKKTNL</sequence>
<dbReference type="OMA" id="EVRVCWL"/>
<feature type="signal peptide" evidence="2">
    <location>
        <begin position="1"/>
        <end position="17"/>
    </location>
</feature>
<comment type="caution">
    <text evidence="3">The sequence shown here is derived from an EMBL/GenBank/DDBJ whole genome shotgun (WGS) entry which is preliminary data.</text>
</comment>
<dbReference type="PANTHER" id="PTHR28022:SF1">
    <property type="entry name" value="GPI MANNOSYLTRANSFERASE 2 SUBUNIT PGA1"/>
    <property type="match status" value="1"/>
</dbReference>
<dbReference type="Pfam" id="PF10333">
    <property type="entry name" value="Pga1"/>
    <property type="match status" value="1"/>
</dbReference>
<evidence type="ECO:0000313" key="4">
    <source>
        <dbReference type="Proteomes" id="UP000030854"/>
    </source>
</evidence>
<accession>A0A0B1P8Y5</accession>
<feature type="transmembrane region" description="Helical" evidence="1">
    <location>
        <begin position="200"/>
        <end position="221"/>
    </location>
</feature>
<evidence type="ECO:0008006" key="5">
    <source>
        <dbReference type="Google" id="ProtNLM"/>
    </source>
</evidence>
<dbReference type="AlphaFoldDB" id="A0A0B1P8Y5"/>
<dbReference type="GO" id="GO:0005789">
    <property type="term" value="C:endoplasmic reticulum membrane"/>
    <property type="evidence" value="ECO:0007669"/>
    <property type="project" value="TreeGrafter"/>
</dbReference>
<feature type="chain" id="PRO_5002059438" description="GPI transamidase component PIG-T" evidence="2">
    <location>
        <begin position="18"/>
        <end position="240"/>
    </location>
</feature>
<dbReference type="HOGENOM" id="CLU_062870_0_0_1"/>
<dbReference type="GO" id="GO:0006506">
    <property type="term" value="P:GPI anchor biosynthetic process"/>
    <property type="evidence" value="ECO:0007669"/>
    <property type="project" value="TreeGrafter"/>
</dbReference>